<dbReference type="Proteomes" id="UP001066276">
    <property type="component" value="Chromosome 3_1"/>
</dbReference>
<evidence type="ECO:0000313" key="2">
    <source>
        <dbReference type="Proteomes" id="UP001066276"/>
    </source>
</evidence>
<sequence>MHEQLRVDGASQRVVGRQGVEMRRRMHSRRWGNETESGTPLTCCCVLTCAAAAVAVVEAAVYRYPRSALEDNRGTRGEPRTLLPACLPVKGGLNPGPPRPIQNRGCKQQYLVIVLHLAA</sequence>
<organism evidence="1 2">
    <name type="scientific">Pleurodeles waltl</name>
    <name type="common">Iberian ribbed newt</name>
    <dbReference type="NCBI Taxonomy" id="8319"/>
    <lineage>
        <taxon>Eukaryota</taxon>
        <taxon>Metazoa</taxon>
        <taxon>Chordata</taxon>
        <taxon>Craniata</taxon>
        <taxon>Vertebrata</taxon>
        <taxon>Euteleostomi</taxon>
        <taxon>Amphibia</taxon>
        <taxon>Batrachia</taxon>
        <taxon>Caudata</taxon>
        <taxon>Salamandroidea</taxon>
        <taxon>Salamandridae</taxon>
        <taxon>Pleurodelinae</taxon>
        <taxon>Pleurodeles</taxon>
    </lineage>
</organism>
<comment type="caution">
    <text evidence="1">The sequence shown here is derived from an EMBL/GenBank/DDBJ whole genome shotgun (WGS) entry which is preliminary data.</text>
</comment>
<accession>A0AAV7U656</accession>
<keyword evidence="2" id="KW-1185">Reference proteome</keyword>
<name>A0AAV7U656_PLEWA</name>
<proteinExistence type="predicted"/>
<reference evidence="1" key="1">
    <citation type="journal article" date="2022" name="bioRxiv">
        <title>Sequencing and chromosome-scale assembly of the giantPleurodeles waltlgenome.</title>
        <authorList>
            <person name="Brown T."/>
            <person name="Elewa A."/>
            <person name="Iarovenko S."/>
            <person name="Subramanian E."/>
            <person name="Araus A.J."/>
            <person name="Petzold A."/>
            <person name="Susuki M."/>
            <person name="Suzuki K.-i.T."/>
            <person name="Hayashi T."/>
            <person name="Toyoda A."/>
            <person name="Oliveira C."/>
            <person name="Osipova E."/>
            <person name="Leigh N.D."/>
            <person name="Simon A."/>
            <person name="Yun M.H."/>
        </authorList>
    </citation>
    <scope>NUCLEOTIDE SEQUENCE</scope>
    <source>
        <strain evidence="1">20211129_DDA</strain>
        <tissue evidence="1">Liver</tissue>
    </source>
</reference>
<dbReference type="EMBL" id="JANPWB010000005">
    <property type="protein sequence ID" value="KAJ1184362.1"/>
    <property type="molecule type" value="Genomic_DNA"/>
</dbReference>
<protein>
    <submittedName>
        <fullName evidence="1">Uncharacterized protein</fullName>
    </submittedName>
</protein>
<dbReference type="AlphaFoldDB" id="A0AAV7U656"/>
<evidence type="ECO:0000313" key="1">
    <source>
        <dbReference type="EMBL" id="KAJ1184362.1"/>
    </source>
</evidence>
<gene>
    <name evidence="1" type="ORF">NDU88_001170</name>
</gene>